<gene>
    <name evidence="2" type="ORF">NDU88_004300</name>
</gene>
<organism evidence="2 3">
    <name type="scientific">Pleurodeles waltl</name>
    <name type="common">Iberian ribbed newt</name>
    <dbReference type="NCBI Taxonomy" id="8319"/>
    <lineage>
        <taxon>Eukaryota</taxon>
        <taxon>Metazoa</taxon>
        <taxon>Chordata</taxon>
        <taxon>Craniata</taxon>
        <taxon>Vertebrata</taxon>
        <taxon>Euteleostomi</taxon>
        <taxon>Amphibia</taxon>
        <taxon>Batrachia</taxon>
        <taxon>Caudata</taxon>
        <taxon>Salamandroidea</taxon>
        <taxon>Salamandridae</taxon>
        <taxon>Pleurodelinae</taxon>
        <taxon>Pleurodeles</taxon>
    </lineage>
</organism>
<sequence length="89" mass="9760">MSAARRLRPLRQPRCVRGSSGAPPAPPPPPRGPPPCGARLSGSHHGSRPDHAPCVMFNKSGPKHAYILKQMYECTLEFWKSNQGELNHP</sequence>
<comment type="caution">
    <text evidence="2">The sequence shown here is derived from an EMBL/GenBank/DDBJ whole genome shotgun (WGS) entry which is preliminary data.</text>
</comment>
<evidence type="ECO:0000256" key="1">
    <source>
        <dbReference type="SAM" id="MobiDB-lite"/>
    </source>
</evidence>
<reference evidence="2" key="1">
    <citation type="journal article" date="2022" name="bioRxiv">
        <title>Sequencing and chromosome-scale assembly of the giantPleurodeles waltlgenome.</title>
        <authorList>
            <person name="Brown T."/>
            <person name="Elewa A."/>
            <person name="Iarovenko S."/>
            <person name="Subramanian E."/>
            <person name="Araus A.J."/>
            <person name="Petzold A."/>
            <person name="Susuki M."/>
            <person name="Suzuki K.-i.T."/>
            <person name="Hayashi T."/>
            <person name="Toyoda A."/>
            <person name="Oliveira C."/>
            <person name="Osipova E."/>
            <person name="Leigh N.D."/>
            <person name="Simon A."/>
            <person name="Yun M.H."/>
        </authorList>
    </citation>
    <scope>NUCLEOTIDE SEQUENCE</scope>
    <source>
        <strain evidence="2">20211129_DDA</strain>
        <tissue evidence="2">Liver</tissue>
    </source>
</reference>
<evidence type="ECO:0000313" key="3">
    <source>
        <dbReference type="Proteomes" id="UP001066276"/>
    </source>
</evidence>
<dbReference type="EMBL" id="JANPWB010000003">
    <property type="protein sequence ID" value="KAJ1200476.1"/>
    <property type="molecule type" value="Genomic_DNA"/>
</dbReference>
<protein>
    <submittedName>
        <fullName evidence="2">Uncharacterized protein</fullName>
    </submittedName>
</protein>
<dbReference type="AlphaFoldDB" id="A0AAV7VIB9"/>
<proteinExistence type="predicted"/>
<feature type="compositionally biased region" description="Low complexity" evidence="1">
    <location>
        <begin position="12"/>
        <end position="22"/>
    </location>
</feature>
<name>A0AAV7VIB9_PLEWA</name>
<feature type="compositionally biased region" description="Basic residues" evidence="1">
    <location>
        <begin position="1"/>
        <end position="11"/>
    </location>
</feature>
<feature type="compositionally biased region" description="Pro residues" evidence="1">
    <location>
        <begin position="23"/>
        <end position="36"/>
    </location>
</feature>
<evidence type="ECO:0000313" key="2">
    <source>
        <dbReference type="EMBL" id="KAJ1200476.1"/>
    </source>
</evidence>
<accession>A0AAV7VIB9</accession>
<dbReference type="Proteomes" id="UP001066276">
    <property type="component" value="Chromosome 2_1"/>
</dbReference>
<keyword evidence="3" id="KW-1185">Reference proteome</keyword>
<feature type="region of interest" description="Disordered" evidence="1">
    <location>
        <begin position="1"/>
        <end position="51"/>
    </location>
</feature>